<reference evidence="1 2" key="1">
    <citation type="submission" date="2019-08" db="EMBL/GenBank/DDBJ databases">
        <title>Lewinella sp. strain SSH13 Genome sequencing and assembly.</title>
        <authorList>
            <person name="Kim I."/>
        </authorList>
    </citation>
    <scope>NUCLEOTIDE SEQUENCE [LARGE SCALE GENOMIC DNA]</scope>
    <source>
        <strain evidence="1 2">SSH13</strain>
    </source>
</reference>
<evidence type="ECO:0000313" key="2">
    <source>
        <dbReference type="Proteomes" id="UP000321907"/>
    </source>
</evidence>
<evidence type="ECO:0000313" key="1">
    <source>
        <dbReference type="EMBL" id="TXF89006.1"/>
    </source>
</evidence>
<dbReference type="Proteomes" id="UP000321907">
    <property type="component" value="Unassembled WGS sequence"/>
</dbReference>
<dbReference type="AlphaFoldDB" id="A0A5C7FDH2"/>
<dbReference type="RefSeq" id="WP_147930992.1">
    <property type="nucleotide sequence ID" value="NZ_VOXD01000017.1"/>
</dbReference>
<accession>A0A5C7FDH2</accession>
<proteinExistence type="predicted"/>
<dbReference type="PROSITE" id="PS51257">
    <property type="entry name" value="PROKAR_LIPOPROTEIN"/>
    <property type="match status" value="1"/>
</dbReference>
<name>A0A5C7FDH2_9BACT</name>
<organism evidence="1 2">
    <name type="scientific">Neolewinella aurantiaca</name>
    <dbReference type="NCBI Taxonomy" id="2602767"/>
    <lineage>
        <taxon>Bacteria</taxon>
        <taxon>Pseudomonadati</taxon>
        <taxon>Bacteroidota</taxon>
        <taxon>Saprospiria</taxon>
        <taxon>Saprospirales</taxon>
        <taxon>Lewinellaceae</taxon>
        <taxon>Neolewinella</taxon>
    </lineage>
</organism>
<sequence length="109" mass="11755">MKNLLLFGLLITTLFITSCGSDDDGGSGPAFCTEQAYSDAVAIAVNDFSAAAQVYANDPSSENCEAYKVAAQAYLDELSRFENCATISNRQDYQDSIQEAQESIDMIVC</sequence>
<keyword evidence="2" id="KW-1185">Reference proteome</keyword>
<dbReference type="OrthoDB" id="1440001at2"/>
<comment type="caution">
    <text evidence="1">The sequence shown here is derived from an EMBL/GenBank/DDBJ whole genome shotgun (WGS) entry which is preliminary data.</text>
</comment>
<protein>
    <submittedName>
        <fullName evidence="1">Uncharacterized protein</fullName>
    </submittedName>
</protein>
<gene>
    <name evidence="1" type="ORF">FUA23_12005</name>
</gene>
<dbReference type="EMBL" id="VOXD01000017">
    <property type="protein sequence ID" value="TXF89006.1"/>
    <property type="molecule type" value="Genomic_DNA"/>
</dbReference>